<accession>A0A5K7ZHL0</accession>
<evidence type="ECO:0000259" key="4">
    <source>
        <dbReference type="Pfam" id="PF00725"/>
    </source>
</evidence>
<dbReference type="InterPro" id="IPR013328">
    <property type="entry name" value="6PGD_dom2"/>
</dbReference>
<feature type="binding site" evidence="3">
    <location>
        <position position="37"/>
    </location>
    <ligand>
        <name>NAD(+)</name>
        <dbReference type="ChEBI" id="CHEBI:57540"/>
    </ligand>
</feature>
<evidence type="ECO:0000313" key="6">
    <source>
        <dbReference type="EMBL" id="BBO75567.1"/>
    </source>
</evidence>
<protein>
    <recommendedName>
        <fullName evidence="8">3-hydroxybutyryl-CoA dehydrogenase</fullName>
    </recommendedName>
</protein>
<dbReference type="SUPFAM" id="SSF48179">
    <property type="entry name" value="6-phosphogluconate dehydrogenase C-terminal domain-like"/>
    <property type="match status" value="1"/>
</dbReference>
<dbReference type="Proteomes" id="UP000427769">
    <property type="component" value="Chromosome"/>
</dbReference>
<dbReference type="AlphaFoldDB" id="A0A5K7ZHL0"/>
<dbReference type="EMBL" id="AP021875">
    <property type="protein sequence ID" value="BBO75567.1"/>
    <property type="molecule type" value="Genomic_DNA"/>
</dbReference>
<dbReference type="SUPFAM" id="SSF51735">
    <property type="entry name" value="NAD(P)-binding Rossmann-fold domains"/>
    <property type="match status" value="1"/>
</dbReference>
<dbReference type="InterPro" id="IPR022694">
    <property type="entry name" value="3-OHacyl-CoA_DH"/>
</dbReference>
<keyword evidence="1" id="KW-0560">Oxidoreductase</keyword>
<feature type="binding site" evidence="3">
    <location>
        <position position="97"/>
    </location>
    <ligand>
        <name>NAD(+)</name>
        <dbReference type="ChEBI" id="CHEBI:57540"/>
    </ligand>
</feature>
<dbReference type="Pfam" id="PF02737">
    <property type="entry name" value="3HCDH_N"/>
    <property type="match status" value="1"/>
</dbReference>
<feature type="domain" description="3-hydroxyacyl-CoA dehydrogenase NAD binding" evidence="5">
    <location>
        <begin position="10"/>
        <end position="188"/>
    </location>
</feature>
<feature type="site" description="Important for catalytic activity" evidence="2">
    <location>
        <position position="145"/>
    </location>
</feature>
<feature type="binding site" evidence="3">
    <location>
        <begin position="14"/>
        <end position="19"/>
    </location>
    <ligand>
        <name>NAD(+)</name>
        <dbReference type="ChEBI" id="CHEBI:57540"/>
    </ligand>
</feature>
<dbReference type="FunFam" id="3.40.50.720:FF:000009">
    <property type="entry name" value="Fatty oxidation complex, alpha subunit"/>
    <property type="match status" value="1"/>
</dbReference>
<evidence type="ECO:0000256" key="2">
    <source>
        <dbReference type="PIRSR" id="PIRSR000105-1"/>
    </source>
</evidence>
<dbReference type="PANTHER" id="PTHR48075:SF5">
    <property type="entry name" value="3-HYDROXYBUTYRYL-COA DEHYDROGENASE"/>
    <property type="match status" value="1"/>
</dbReference>
<dbReference type="GO" id="GO:0016616">
    <property type="term" value="F:oxidoreductase activity, acting on the CH-OH group of donors, NAD or NADP as acceptor"/>
    <property type="evidence" value="ECO:0007669"/>
    <property type="project" value="InterPro"/>
</dbReference>
<dbReference type="Gene3D" id="1.10.1040.10">
    <property type="entry name" value="N-(1-d-carboxylethyl)-l-norvaline Dehydrogenase, domain 2"/>
    <property type="match status" value="1"/>
</dbReference>
<dbReference type="GO" id="GO:0070403">
    <property type="term" value="F:NAD+ binding"/>
    <property type="evidence" value="ECO:0007669"/>
    <property type="project" value="InterPro"/>
</dbReference>
<keyword evidence="3" id="KW-0520">NAD</keyword>
<dbReference type="Pfam" id="PF00725">
    <property type="entry name" value="3HCDH"/>
    <property type="match status" value="1"/>
</dbReference>
<reference evidence="6 7" key="1">
    <citation type="submission" date="2019-11" db="EMBL/GenBank/DDBJ databases">
        <title>Comparative genomics of hydrocarbon-degrading Desulfosarcina strains.</title>
        <authorList>
            <person name="Watanabe M."/>
            <person name="Kojima H."/>
            <person name="Fukui M."/>
        </authorList>
    </citation>
    <scope>NUCLEOTIDE SEQUENCE [LARGE SCALE GENOMIC DNA]</scope>
    <source>
        <strain evidence="6 7">PP31</strain>
    </source>
</reference>
<evidence type="ECO:0008006" key="8">
    <source>
        <dbReference type="Google" id="ProtNLM"/>
    </source>
</evidence>
<proteinExistence type="predicted"/>
<evidence type="ECO:0000259" key="5">
    <source>
        <dbReference type="Pfam" id="PF02737"/>
    </source>
</evidence>
<dbReference type="InterPro" id="IPR036291">
    <property type="entry name" value="NAD(P)-bd_dom_sf"/>
</dbReference>
<dbReference type="Gene3D" id="3.40.50.720">
    <property type="entry name" value="NAD(P)-binding Rossmann-like Domain"/>
    <property type="match status" value="1"/>
</dbReference>
<feature type="binding site" evidence="3">
    <location>
        <position position="148"/>
    </location>
    <ligand>
        <name>NAD(+)</name>
        <dbReference type="ChEBI" id="CHEBI:57540"/>
    </ligand>
</feature>
<dbReference type="GO" id="GO:0006631">
    <property type="term" value="P:fatty acid metabolic process"/>
    <property type="evidence" value="ECO:0007669"/>
    <property type="project" value="InterPro"/>
</dbReference>
<name>A0A5K7ZHL0_9BACT</name>
<dbReference type="InterPro" id="IPR008927">
    <property type="entry name" value="6-PGluconate_DH-like_C_sf"/>
</dbReference>
<feature type="binding site" evidence="3">
    <location>
        <position position="124"/>
    </location>
    <ligand>
        <name>NAD(+)</name>
        <dbReference type="ChEBI" id="CHEBI:57540"/>
    </ligand>
</feature>
<dbReference type="PIRSF" id="PIRSF000105">
    <property type="entry name" value="HCDH"/>
    <property type="match status" value="1"/>
</dbReference>
<dbReference type="KEGG" id="dwd:DSCW_29840"/>
<dbReference type="RefSeq" id="WP_231715752.1">
    <property type="nucleotide sequence ID" value="NZ_AP021875.1"/>
</dbReference>
<evidence type="ECO:0000256" key="1">
    <source>
        <dbReference type="ARBA" id="ARBA00023002"/>
    </source>
</evidence>
<sequence>MMRIDDIKNICVVGAGNMGHQISLHCAIMGFNTFCTDVSKKVLAKADAFVDKYLSGRVEKGKLTTQQAAAARSRIRFMPSMEDAAKDADYIIEAVLEVLDLKRKIFADLDRIAPPHAILATNSSAIVSSKIADATGRPDKVINLHFFNPALVMKLVEVVQGPHVSEETVQVSMELCERLKKISVHVKKEVKGFLLNRILLSMFKEAFWLLDMDVASIEDIDKACVYGAGHPMGPFTLNDLTGIDLQYIMDLETFRETGNVADLPSPSLVERYVKGCYGKKTGRGWYDYSDK</sequence>
<organism evidence="6 7">
    <name type="scientific">Desulfosarcina widdelii</name>
    <dbReference type="NCBI Taxonomy" id="947919"/>
    <lineage>
        <taxon>Bacteria</taxon>
        <taxon>Pseudomonadati</taxon>
        <taxon>Thermodesulfobacteriota</taxon>
        <taxon>Desulfobacteria</taxon>
        <taxon>Desulfobacterales</taxon>
        <taxon>Desulfosarcinaceae</taxon>
        <taxon>Desulfosarcina</taxon>
    </lineage>
</organism>
<dbReference type="InterPro" id="IPR006108">
    <property type="entry name" value="3HC_DH_C"/>
</dbReference>
<feature type="binding site" evidence="3">
    <location>
        <position position="280"/>
    </location>
    <ligand>
        <name>NAD(+)</name>
        <dbReference type="ChEBI" id="CHEBI:57540"/>
    </ligand>
</feature>
<dbReference type="PANTHER" id="PTHR48075">
    <property type="entry name" value="3-HYDROXYACYL-COA DEHYDROGENASE FAMILY PROTEIN"/>
    <property type="match status" value="1"/>
</dbReference>
<feature type="binding site" evidence="3">
    <location>
        <position position="102"/>
    </location>
    <ligand>
        <name>NAD(+)</name>
        <dbReference type="ChEBI" id="CHEBI:57540"/>
    </ligand>
</feature>
<evidence type="ECO:0000313" key="7">
    <source>
        <dbReference type="Proteomes" id="UP000427769"/>
    </source>
</evidence>
<feature type="domain" description="3-hydroxyacyl-CoA dehydrogenase C-terminal" evidence="4">
    <location>
        <begin position="192"/>
        <end position="288"/>
    </location>
</feature>
<gene>
    <name evidence="6" type="ORF">DSCW_29840</name>
</gene>
<evidence type="ECO:0000256" key="3">
    <source>
        <dbReference type="PIRSR" id="PIRSR000105-2"/>
    </source>
</evidence>
<keyword evidence="7" id="KW-1185">Reference proteome</keyword>
<dbReference type="InterPro" id="IPR006176">
    <property type="entry name" value="3-OHacyl-CoA_DH_NAD-bd"/>
</dbReference>